<dbReference type="GeneID" id="111441936"/>
<dbReference type="InterPro" id="IPR021916">
    <property type="entry name" value="DUF3527"/>
</dbReference>
<evidence type="ECO:0000313" key="2">
    <source>
        <dbReference type="Proteomes" id="UP000504609"/>
    </source>
</evidence>
<reference evidence="3" key="1">
    <citation type="submission" date="2025-08" db="UniProtKB">
        <authorList>
            <consortium name="RefSeq"/>
        </authorList>
    </citation>
    <scope>IDENTIFICATION</scope>
    <source>
        <tissue evidence="3">Young leaves</tissue>
    </source>
</reference>
<dbReference type="PANTHER" id="PTHR31390">
    <property type="entry name" value="EXPRESSED PROTEIN"/>
    <property type="match status" value="1"/>
</dbReference>
<dbReference type="RefSeq" id="XP_022934895.1">
    <property type="nucleotide sequence ID" value="XM_023079127.1"/>
</dbReference>
<name>A0A6J1F924_CUCMO</name>
<accession>A0A6J1F924</accession>
<keyword evidence="2" id="KW-1185">Reference proteome</keyword>
<dbReference type="AlphaFoldDB" id="A0A6J1F924"/>
<sequence length="606" mass="66629">MGLVYLGRWAVEVGKAVAYPPSCSAFPVFSLCCSMGSSLELGKSSSHRHNSKCPVRPRSDLYCVSTKGTNIARETSYRQANRVEQSPIGEDEVVRHMSNLPAYLLHTRRVENLQDKVLNVGVLEWTRLQNWKHHHIRCPTRAKDVASCSNTAIKGRKKIQRNYTSSSLQGNVSNLMQQKERTKRSGGTMSYSEIFSPPGILFSSECPLPSLADVNNPMMGRMQHPLLCHTTAQLSCLRPSGGKQTEKGESDIKLTGCPGSSDPNKSGLVMSENTSCPHSSDRKKIPFKRLMKPILKHKSSNPQHPIEGNVNSLGRCPTGVGSAHDKKHAESPMQGLLQFTIMNGFPLFKLLVDNNRNVLVATAKDLTPCGKNGAAGQSCYTFYLVNEIKSKTSGWKRPGNRDRSYGYACSVIGQMQLNSDYEYSNGKCMMITESILFGVEMRPEDPESAIIMKNRELAAIVLKVPTENPKHDGQQSCNVLIENGMKFLSEDNGVVILPGDVHGSPSSGQPSTLINRWRSGGVCDCGGWDIGCKLRVLSIPNKLITSKACPISMCLQLFVQGGEQDKPVFSMTPLKGGFFEVCFDSSISLLQAFFICVTILNGQKKR</sequence>
<dbReference type="Proteomes" id="UP000504609">
    <property type="component" value="Unplaced"/>
</dbReference>
<organism evidence="2 3">
    <name type="scientific">Cucurbita moschata</name>
    <name type="common">Winter crookneck squash</name>
    <name type="synonym">Cucurbita pepo var. moschata</name>
    <dbReference type="NCBI Taxonomy" id="3662"/>
    <lineage>
        <taxon>Eukaryota</taxon>
        <taxon>Viridiplantae</taxon>
        <taxon>Streptophyta</taxon>
        <taxon>Embryophyta</taxon>
        <taxon>Tracheophyta</taxon>
        <taxon>Spermatophyta</taxon>
        <taxon>Magnoliopsida</taxon>
        <taxon>eudicotyledons</taxon>
        <taxon>Gunneridae</taxon>
        <taxon>Pentapetalae</taxon>
        <taxon>rosids</taxon>
        <taxon>fabids</taxon>
        <taxon>Cucurbitales</taxon>
        <taxon>Cucurbitaceae</taxon>
        <taxon>Cucurbiteae</taxon>
        <taxon>Cucurbita</taxon>
    </lineage>
</organism>
<dbReference type="Pfam" id="PF12043">
    <property type="entry name" value="DUF3527"/>
    <property type="match status" value="1"/>
</dbReference>
<gene>
    <name evidence="3" type="primary">LOC111441936</name>
</gene>
<evidence type="ECO:0000313" key="3">
    <source>
        <dbReference type="RefSeq" id="XP_022934895.1"/>
    </source>
</evidence>
<feature type="region of interest" description="Disordered" evidence="1">
    <location>
        <begin position="239"/>
        <end position="265"/>
    </location>
</feature>
<protein>
    <submittedName>
        <fullName evidence="3">Uncharacterized protein LOC111441936</fullName>
    </submittedName>
</protein>
<dbReference type="PANTHER" id="PTHR31390:SF12">
    <property type="entry name" value="PUTATIVE (DUF3527)-RELATED"/>
    <property type="match status" value="1"/>
</dbReference>
<dbReference type="KEGG" id="cmos:111441936"/>
<evidence type="ECO:0000256" key="1">
    <source>
        <dbReference type="SAM" id="MobiDB-lite"/>
    </source>
</evidence>
<proteinExistence type="predicted"/>